<keyword evidence="1" id="KW-0378">Hydrolase</keyword>
<dbReference type="PANTHER" id="PTHR43794:SF11">
    <property type="entry name" value="AMIDOHYDROLASE-RELATED DOMAIN-CONTAINING PROTEIN"/>
    <property type="match status" value="1"/>
</dbReference>
<dbReference type="SUPFAM" id="SSF51556">
    <property type="entry name" value="Metallo-dependent hydrolases"/>
    <property type="match status" value="1"/>
</dbReference>
<evidence type="ECO:0000259" key="2">
    <source>
        <dbReference type="Pfam" id="PF01979"/>
    </source>
</evidence>
<sequence>MFGPQGWADNYLTIEGGSVAAISSARPTDIPVVETERSLVLPGLIDLHGHPEYNIFQAWEPPKTYLNRYVWRREEPAYQILVAGPMSYLDKVAKLRPLCARYAEMRALVGGVTAIQGASASYPDPSEALVRNVDLPIFGRHKARSFVDLPCEAQATDLRAEIDSGKVDRVYIHLAEGVDQASSDEFERLCALNLLGKWTVVIHGTGLKSEQLGALRDAGAQLVWSPQSNIRLYGATTQAAEAISLEIDVGLGADWLPSGSRSLLDEVKVARRVLHAQGLNVDPRKLVEMVTSTAARIAGLDELGILKPGAPADVCVLERRHSDPDESFLASDPSAVALVAIGGDVAYARSAWWDTLFDTKAPESVTAWGTEMQLDTGFRATPLSPAAPPLSEVRKLLLAAFLGTGPIFA</sequence>
<dbReference type="InterPro" id="IPR011059">
    <property type="entry name" value="Metal-dep_hydrolase_composite"/>
</dbReference>
<dbReference type="EMBL" id="LQPH01000103">
    <property type="protein sequence ID" value="ORW25642.1"/>
    <property type="molecule type" value="Genomic_DNA"/>
</dbReference>
<protein>
    <recommendedName>
        <fullName evidence="2">Amidohydrolase-related domain-containing protein</fullName>
    </recommendedName>
</protein>
<dbReference type="RefSeq" id="WP_052742752.1">
    <property type="nucleotide sequence ID" value="NZ_JACPNT010000064.1"/>
</dbReference>
<dbReference type="AlphaFoldDB" id="A0A1X1ZQQ4"/>
<keyword evidence="4" id="KW-1185">Reference proteome</keyword>
<proteinExistence type="predicted"/>
<dbReference type="GO" id="GO:0016810">
    <property type="term" value="F:hydrolase activity, acting on carbon-nitrogen (but not peptide) bonds"/>
    <property type="evidence" value="ECO:0007669"/>
    <property type="project" value="InterPro"/>
</dbReference>
<dbReference type="SUPFAM" id="SSF51338">
    <property type="entry name" value="Composite domain of metallo-dependent hydrolases"/>
    <property type="match status" value="2"/>
</dbReference>
<evidence type="ECO:0000256" key="1">
    <source>
        <dbReference type="ARBA" id="ARBA00022801"/>
    </source>
</evidence>
<reference evidence="3 4" key="1">
    <citation type="submission" date="2016-01" db="EMBL/GenBank/DDBJ databases">
        <title>The new phylogeny of the genus Mycobacterium.</title>
        <authorList>
            <person name="Tarcisio F."/>
            <person name="Conor M."/>
            <person name="Antonella G."/>
            <person name="Elisabetta G."/>
            <person name="Giulia F.S."/>
            <person name="Sara T."/>
            <person name="Anna F."/>
            <person name="Clotilde B."/>
            <person name="Roberto B."/>
            <person name="Veronica D.S."/>
            <person name="Fabio R."/>
            <person name="Monica P."/>
            <person name="Olivier J."/>
            <person name="Enrico T."/>
            <person name="Nicola S."/>
        </authorList>
    </citation>
    <scope>NUCLEOTIDE SEQUENCE [LARGE SCALE GENOMIC DNA]</scope>
    <source>
        <strain evidence="3 4">DSM 44803</strain>
    </source>
</reference>
<organism evidence="3 4">
    <name type="scientific">Mycobacterium nebraskense</name>
    <dbReference type="NCBI Taxonomy" id="244292"/>
    <lineage>
        <taxon>Bacteria</taxon>
        <taxon>Bacillati</taxon>
        <taxon>Actinomycetota</taxon>
        <taxon>Actinomycetes</taxon>
        <taxon>Mycobacteriales</taxon>
        <taxon>Mycobacteriaceae</taxon>
        <taxon>Mycobacterium</taxon>
    </lineage>
</organism>
<dbReference type="InterPro" id="IPR032466">
    <property type="entry name" value="Metal_Hydrolase"/>
</dbReference>
<name>A0A1X1ZQQ4_9MYCO</name>
<evidence type="ECO:0000313" key="4">
    <source>
        <dbReference type="Proteomes" id="UP000193781"/>
    </source>
</evidence>
<comment type="caution">
    <text evidence="3">The sequence shown here is derived from an EMBL/GenBank/DDBJ whole genome shotgun (WGS) entry which is preliminary data.</text>
</comment>
<dbReference type="Gene3D" id="3.20.20.140">
    <property type="entry name" value="Metal-dependent hydrolases"/>
    <property type="match status" value="1"/>
</dbReference>
<accession>A0A1X1ZQQ4</accession>
<dbReference type="PANTHER" id="PTHR43794">
    <property type="entry name" value="AMINOHYDROLASE SSNA-RELATED"/>
    <property type="match status" value="1"/>
</dbReference>
<feature type="domain" description="Amidohydrolase-related" evidence="2">
    <location>
        <begin position="193"/>
        <end position="344"/>
    </location>
</feature>
<dbReference type="OrthoDB" id="3189065at2"/>
<gene>
    <name evidence="3" type="ORF">AWC17_01710</name>
</gene>
<dbReference type="InterPro" id="IPR006680">
    <property type="entry name" value="Amidohydro-rel"/>
</dbReference>
<dbReference type="Proteomes" id="UP000193781">
    <property type="component" value="Unassembled WGS sequence"/>
</dbReference>
<evidence type="ECO:0000313" key="3">
    <source>
        <dbReference type="EMBL" id="ORW25642.1"/>
    </source>
</evidence>
<dbReference type="Pfam" id="PF01979">
    <property type="entry name" value="Amidohydro_1"/>
    <property type="match status" value="1"/>
</dbReference>
<dbReference type="InterPro" id="IPR050287">
    <property type="entry name" value="MTA/SAH_deaminase"/>
</dbReference>